<gene>
    <name evidence="2" type="ORF">M430DRAFT_21550</name>
</gene>
<organism evidence="2 3">
    <name type="scientific">Amorphotheca resinae ATCC 22711</name>
    <dbReference type="NCBI Taxonomy" id="857342"/>
    <lineage>
        <taxon>Eukaryota</taxon>
        <taxon>Fungi</taxon>
        <taxon>Dikarya</taxon>
        <taxon>Ascomycota</taxon>
        <taxon>Pezizomycotina</taxon>
        <taxon>Leotiomycetes</taxon>
        <taxon>Helotiales</taxon>
        <taxon>Amorphothecaceae</taxon>
        <taxon>Amorphotheca</taxon>
    </lineage>
</organism>
<protein>
    <submittedName>
        <fullName evidence="2">Uncharacterized protein</fullName>
    </submittedName>
</protein>
<dbReference type="RefSeq" id="XP_024718467.1">
    <property type="nucleotide sequence ID" value="XM_024864533.1"/>
</dbReference>
<name>A0A2T3AUX6_AMORE</name>
<feature type="region of interest" description="Disordered" evidence="1">
    <location>
        <begin position="55"/>
        <end position="113"/>
    </location>
</feature>
<dbReference type="Proteomes" id="UP000241818">
    <property type="component" value="Unassembled WGS sequence"/>
</dbReference>
<dbReference type="GeneID" id="36572614"/>
<evidence type="ECO:0000256" key="1">
    <source>
        <dbReference type="SAM" id="MobiDB-lite"/>
    </source>
</evidence>
<dbReference type="AlphaFoldDB" id="A0A2T3AUX6"/>
<accession>A0A2T3AUX6</accession>
<dbReference type="InParanoid" id="A0A2T3AUX6"/>
<keyword evidence="3" id="KW-1185">Reference proteome</keyword>
<evidence type="ECO:0000313" key="2">
    <source>
        <dbReference type="EMBL" id="PSS12469.1"/>
    </source>
</evidence>
<reference evidence="2 3" key="1">
    <citation type="journal article" date="2018" name="New Phytol.">
        <title>Comparative genomics and transcriptomics depict ericoid mycorrhizal fungi as versatile saprotrophs and plant mutualists.</title>
        <authorList>
            <person name="Martino E."/>
            <person name="Morin E."/>
            <person name="Grelet G.A."/>
            <person name="Kuo A."/>
            <person name="Kohler A."/>
            <person name="Daghino S."/>
            <person name="Barry K.W."/>
            <person name="Cichocki N."/>
            <person name="Clum A."/>
            <person name="Dockter R.B."/>
            <person name="Hainaut M."/>
            <person name="Kuo R.C."/>
            <person name="LaButti K."/>
            <person name="Lindahl B.D."/>
            <person name="Lindquist E.A."/>
            <person name="Lipzen A."/>
            <person name="Khouja H.R."/>
            <person name="Magnuson J."/>
            <person name="Murat C."/>
            <person name="Ohm R.A."/>
            <person name="Singer S.W."/>
            <person name="Spatafora J.W."/>
            <person name="Wang M."/>
            <person name="Veneault-Fourrey C."/>
            <person name="Henrissat B."/>
            <person name="Grigoriev I.V."/>
            <person name="Martin F.M."/>
            <person name="Perotto S."/>
        </authorList>
    </citation>
    <scope>NUCLEOTIDE SEQUENCE [LARGE SCALE GENOMIC DNA]</scope>
    <source>
        <strain evidence="2 3">ATCC 22711</strain>
    </source>
</reference>
<evidence type="ECO:0000313" key="3">
    <source>
        <dbReference type="Proteomes" id="UP000241818"/>
    </source>
</evidence>
<sequence>MSDKMTDAEARAKAERDRPIIAKLTLALTDRTTIEQLSASGEGARRVRLPGMLARQARAAKEEREARELAEQMEKEANTKGEDGKEVKGDDGDETKEEKKGDEGKAEEQQTSG</sequence>
<proteinExistence type="predicted"/>
<dbReference type="EMBL" id="KZ679015">
    <property type="protein sequence ID" value="PSS12469.1"/>
    <property type="molecule type" value="Genomic_DNA"/>
</dbReference>
<feature type="compositionally biased region" description="Basic and acidic residues" evidence="1">
    <location>
        <begin position="59"/>
        <end position="113"/>
    </location>
</feature>